<organism evidence="2 3">
    <name type="scientific">Quillaja saponaria</name>
    <name type="common">Soap bark tree</name>
    <dbReference type="NCBI Taxonomy" id="32244"/>
    <lineage>
        <taxon>Eukaryota</taxon>
        <taxon>Viridiplantae</taxon>
        <taxon>Streptophyta</taxon>
        <taxon>Embryophyta</taxon>
        <taxon>Tracheophyta</taxon>
        <taxon>Spermatophyta</taxon>
        <taxon>Magnoliopsida</taxon>
        <taxon>eudicotyledons</taxon>
        <taxon>Gunneridae</taxon>
        <taxon>Pentapetalae</taxon>
        <taxon>rosids</taxon>
        <taxon>fabids</taxon>
        <taxon>Fabales</taxon>
        <taxon>Quillajaceae</taxon>
        <taxon>Quillaja</taxon>
    </lineage>
</organism>
<feature type="compositionally biased region" description="Polar residues" evidence="1">
    <location>
        <begin position="518"/>
        <end position="530"/>
    </location>
</feature>
<accession>A0AAD7M5V5</accession>
<comment type="caution">
    <text evidence="2">The sequence shown here is derived from an EMBL/GenBank/DDBJ whole genome shotgun (WGS) entry which is preliminary data.</text>
</comment>
<evidence type="ECO:0000313" key="2">
    <source>
        <dbReference type="EMBL" id="KAJ7970581.1"/>
    </source>
</evidence>
<dbReference type="KEGG" id="qsa:O6P43_008744"/>
<feature type="region of interest" description="Disordered" evidence="1">
    <location>
        <begin position="344"/>
        <end position="425"/>
    </location>
</feature>
<dbReference type="PANTHER" id="PTHR31115:SF2">
    <property type="entry name" value="OS05G0107300 PROTEIN"/>
    <property type="match status" value="1"/>
</dbReference>
<reference evidence="2" key="1">
    <citation type="journal article" date="2023" name="Science">
        <title>Elucidation of the pathway for biosynthesis of saponin adjuvants from the soapbark tree.</title>
        <authorList>
            <person name="Reed J."/>
            <person name="Orme A."/>
            <person name="El-Demerdash A."/>
            <person name="Owen C."/>
            <person name="Martin L.B.B."/>
            <person name="Misra R.C."/>
            <person name="Kikuchi S."/>
            <person name="Rejzek M."/>
            <person name="Martin A.C."/>
            <person name="Harkess A."/>
            <person name="Leebens-Mack J."/>
            <person name="Louveau T."/>
            <person name="Stephenson M.J."/>
            <person name="Osbourn A."/>
        </authorList>
    </citation>
    <scope>NUCLEOTIDE SEQUENCE</scope>
    <source>
        <strain evidence="2">S10</strain>
    </source>
</reference>
<dbReference type="InterPro" id="IPR019340">
    <property type="entry name" value="Histone_AcTrfase_su3"/>
</dbReference>
<feature type="compositionally biased region" description="Polar residues" evidence="1">
    <location>
        <begin position="1177"/>
        <end position="1214"/>
    </location>
</feature>
<proteinExistence type="predicted"/>
<dbReference type="Proteomes" id="UP001163823">
    <property type="component" value="Chromosome 4"/>
</dbReference>
<feature type="compositionally biased region" description="Polar residues" evidence="1">
    <location>
        <begin position="362"/>
        <end position="394"/>
    </location>
</feature>
<gene>
    <name evidence="2" type="ORF">O6P43_008744</name>
</gene>
<feature type="compositionally biased region" description="Basic residues" evidence="1">
    <location>
        <begin position="1166"/>
        <end position="1176"/>
    </location>
</feature>
<feature type="region of interest" description="Disordered" evidence="1">
    <location>
        <begin position="488"/>
        <end position="611"/>
    </location>
</feature>
<evidence type="ECO:0000313" key="3">
    <source>
        <dbReference type="Proteomes" id="UP001163823"/>
    </source>
</evidence>
<feature type="compositionally biased region" description="Basic and acidic residues" evidence="1">
    <location>
        <begin position="488"/>
        <end position="517"/>
    </location>
</feature>
<feature type="compositionally biased region" description="Low complexity" evidence="1">
    <location>
        <begin position="543"/>
        <end position="558"/>
    </location>
</feature>
<feature type="region of interest" description="Disordered" evidence="1">
    <location>
        <begin position="1132"/>
        <end position="1231"/>
    </location>
</feature>
<protein>
    <submittedName>
        <fullName evidence="2">Spectrin beta chain, brain</fullName>
    </submittedName>
</protein>
<dbReference type="Pfam" id="PF10198">
    <property type="entry name" value="Ada3"/>
    <property type="match status" value="1"/>
</dbReference>
<dbReference type="EMBL" id="JARAOO010000004">
    <property type="protein sequence ID" value="KAJ7970581.1"/>
    <property type="molecule type" value="Genomic_DNA"/>
</dbReference>
<name>A0AAD7M5V5_QUISA</name>
<feature type="compositionally biased region" description="Basic and acidic residues" evidence="1">
    <location>
        <begin position="1137"/>
        <end position="1165"/>
    </location>
</feature>
<evidence type="ECO:0000256" key="1">
    <source>
        <dbReference type="SAM" id="MobiDB-lite"/>
    </source>
</evidence>
<sequence length="1297" mass="142192">MDRSVNFHEMNESQMLSSGVSMFRRNSTSTGDLPPLSQCLVLDPITMGDGKFTRSGELRRLLGNSFGNTQEKNSFGAAYSKLSPSVATAELKRFRAIVQDASVKARGRSKKLDESLQKLNKYSDALNSKKKQRNEILSNERLSGSNLSKLGNQIHRNSPELVIQRQEDHRTKNIVLNKRVRTSATEIRAEGNSNNLVRNAVMGNERYTLRDGGECSDLIEEKIHILPGGGETRGRKMKRKRSMGSVFARHVDGDDELKWITDLKLNNESALLSSDAQETLRSGSLNGGSKLDVTCLPTSSNVFAASKSELGKVARDSTDGSNKERVVLKENSIRENNCVDGVYTLTKRNASREPRTGPVKAGNSSPMLPRSSGVTESWEQPLSRNNGDSANGANSRKRPFGSASPSMAQWVGQRPQKISRTRRANLATPVLNSDEVRISSEGCSLSDVGARMTSYGANGSQLLVKGAGNCTQEVRLKHGTVSFPTRLSEIKESGAGENGESRLKEKGSESNRVDERALNSSPSVCSSELPQKNKIINKGEIGLGMQRQGRSGRGSSLLKSNIPPMREKLETPTSMKLTRKTKSISENNGSKSGRPLIKKLSDQKSITRLGHTSTSSSMEFIGGLDNDREELLAAASFACNASSDNGCSSSFWKKLEPIFAPVGLDDTAFMKQLLKSTEDNHESLSQMLGLGNDASSDLVHKKKFVSQDQRERILQDNLQDMAITKVGIVDQHRDADVSLGRGDSKRQTLTPLYQRVLSALIIEDQSEEEDTFGGAYMSLPNGKDESPRVTCFSEVVEDRSSVKTEFSTKSVSGLEAGNQCASDRFSCNGTSIFTSGTGILDEALYDDLLQVHRGSFDLGTEMFPMVSGNNHEQLQRNFSGTSSEQMCMEDKLLLELQSLGLLPENVPDLAEGEDEAINQDIIQVQKQLHQQVVKKKEHLKKLIQASEESMEMETRSVEQVAMNKLVELAYKKKLQATRGSTALRSGLLKVSRQVAMAFMKRTLARCQKFEDSGKSCFLEAALKDVLCSASTRGNDAECVNRADSTVAINLSSQAQFELESGSLGFFPSRVEQYDLYNDKAGSNSFDVPNHNHPCNQNFAITGPILNRSKKKELMLDDVGVCASLRAASSLLGGAKGKRSERERDKDTSRISSAKSDRPYMRGERKTKAKPKPKAAHQRSTTKNGLASKFTETTNSEHPSVSSSGEVMTDSSNIKSKVGSLSHGQYPNDSSKELEEPIDFKNLQLHELDSMELGEVNELGGHQDLGSWLNIDEDGVQDHDSVGLATPMDDLSDLNMFL</sequence>
<keyword evidence="3" id="KW-1185">Reference proteome</keyword>
<dbReference type="PANTHER" id="PTHR31115">
    <property type="entry name" value="OS05G0107300 PROTEIN"/>
    <property type="match status" value="1"/>
</dbReference>